<reference evidence="1" key="1">
    <citation type="submission" date="2019-11" db="EMBL/GenBank/DDBJ databases">
        <title>Epiphytic Pseudomonas syringae from cherry orchards.</title>
        <authorList>
            <person name="Hulin M.T."/>
        </authorList>
    </citation>
    <scope>NUCLEOTIDE SEQUENCE</scope>
    <source>
        <strain evidence="1">PA-2-1F</strain>
    </source>
</reference>
<evidence type="ECO:0000313" key="1">
    <source>
        <dbReference type="EMBL" id="MCF5655401.1"/>
    </source>
</evidence>
<dbReference type="EMBL" id="WJZX01000028">
    <property type="protein sequence ID" value="MCF5655401.1"/>
    <property type="molecule type" value="Genomic_DNA"/>
</dbReference>
<dbReference type="RefSeq" id="WP_236325737.1">
    <property type="nucleotide sequence ID" value="NZ_WJZX01000028.1"/>
</dbReference>
<name>A0AAP2S0T6_9PSED</name>
<comment type="caution">
    <text evidence="1">The sequence shown here is derived from an EMBL/GenBank/DDBJ whole genome shotgun (WGS) entry which is preliminary data.</text>
</comment>
<sequence>MVLLLALLGSDGLVAARRERQKSINSGQSSLRNFGRFSVLPEGSSLLKELGNIFIGVTTMHSCYESDTQVCARLLAGRRARADARRHQKIRRLIMWLKNVAFALLICPLVTACFSEPFQPPTADADLWEKPGASSNDVLASMLACGEKNGSGIDPNASFQEMAQRFVCMKRAGYTRRDGFDICALHPKEPLKACESAQ</sequence>
<gene>
    <name evidence="1" type="ORF">GIV46_10220</name>
</gene>
<protein>
    <submittedName>
        <fullName evidence="1">Uncharacterized protein</fullName>
    </submittedName>
</protein>
<evidence type="ECO:0000313" key="2">
    <source>
        <dbReference type="Proteomes" id="UP000814126"/>
    </source>
</evidence>
<dbReference type="Proteomes" id="UP000814126">
    <property type="component" value="Unassembled WGS sequence"/>
</dbReference>
<organism evidence="1 2">
    <name type="scientific">Pseudomonas poae</name>
    <dbReference type="NCBI Taxonomy" id="200451"/>
    <lineage>
        <taxon>Bacteria</taxon>
        <taxon>Pseudomonadati</taxon>
        <taxon>Pseudomonadota</taxon>
        <taxon>Gammaproteobacteria</taxon>
        <taxon>Pseudomonadales</taxon>
        <taxon>Pseudomonadaceae</taxon>
        <taxon>Pseudomonas</taxon>
    </lineage>
</organism>
<proteinExistence type="predicted"/>
<dbReference type="AlphaFoldDB" id="A0AAP2S0T6"/>
<accession>A0AAP2S0T6</accession>